<dbReference type="EMBL" id="JABAEW010000002">
    <property type="protein sequence ID" value="NMD85190.1"/>
    <property type="molecule type" value="Genomic_DNA"/>
</dbReference>
<name>A0A848AUA2_9BACT</name>
<sequence>MSKYINKRIYTDVESYLVTEIDEVKGTAMAIEVEKRIKPKMIPGGFAAHCPDLHREFAEAEPVICKGAKPFQIKRNKDGIWGFKHEVVALALPVKGMKEEWLESKKDNPNAEIKGDYIYLYETTKSGKRKTTFEKLGTLSDTCGYFYDYNF</sequence>
<evidence type="ECO:0000313" key="2">
    <source>
        <dbReference type="Proteomes" id="UP000576225"/>
    </source>
</evidence>
<dbReference type="RefSeq" id="WP_168961269.1">
    <property type="nucleotide sequence ID" value="NZ_CALXNT010000088.1"/>
</dbReference>
<protein>
    <submittedName>
        <fullName evidence="1">Uncharacterized protein</fullName>
    </submittedName>
</protein>
<gene>
    <name evidence="1" type="ORF">HF882_01180</name>
</gene>
<dbReference type="AlphaFoldDB" id="A0A848AUA2"/>
<accession>A0A848AUA2</accession>
<dbReference type="Proteomes" id="UP000576225">
    <property type="component" value="Unassembled WGS sequence"/>
</dbReference>
<proteinExistence type="predicted"/>
<organism evidence="1 2">
    <name type="scientific">Victivallis vadensis</name>
    <dbReference type="NCBI Taxonomy" id="172901"/>
    <lineage>
        <taxon>Bacteria</taxon>
        <taxon>Pseudomonadati</taxon>
        <taxon>Lentisphaerota</taxon>
        <taxon>Lentisphaeria</taxon>
        <taxon>Victivallales</taxon>
        <taxon>Victivallaceae</taxon>
        <taxon>Victivallis</taxon>
    </lineage>
</organism>
<evidence type="ECO:0000313" key="1">
    <source>
        <dbReference type="EMBL" id="NMD85190.1"/>
    </source>
</evidence>
<comment type="caution">
    <text evidence="1">The sequence shown here is derived from an EMBL/GenBank/DDBJ whole genome shotgun (WGS) entry which is preliminary data.</text>
</comment>
<reference evidence="1 2" key="1">
    <citation type="submission" date="2020-04" db="EMBL/GenBank/DDBJ databases">
        <authorList>
            <person name="Hitch T.C.A."/>
            <person name="Wylensek D."/>
            <person name="Clavel T."/>
        </authorList>
    </citation>
    <scope>NUCLEOTIDE SEQUENCE [LARGE SCALE GENOMIC DNA]</scope>
    <source>
        <strain evidence="1 2">COR2-253-APC-1A</strain>
    </source>
</reference>